<feature type="non-terminal residue" evidence="1">
    <location>
        <position position="360"/>
    </location>
</feature>
<protein>
    <submittedName>
        <fullName evidence="1">Uncharacterized protein</fullName>
    </submittedName>
</protein>
<feature type="non-terminal residue" evidence="1">
    <location>
        <position position="1"/>
    </location>
</feature>
<gene>
    <name evidence="1" type="ORF">S01H1_16722</name>
</gene>
<reference evidence="1" key="1">
    <citation type="journal article" date="2014" name="Front. Microbiol.">
        <title>High frequency of phylogenetically diverse reductive dehalogenase-homologous genes in deep subseafloor sedimentary metagenomes.</title>
        <authorList>
            <person name="Kawai M."/>
            <person name="Futagami T."/>
            <person name="Toyoda A."/>
            <person name="Takaki Y."/>
            <person name="Nishi S."/>
            <person name="Hori S."/>
            <person name="Arai W."/>
            <person name="Tsubouchi T."/>
            <person name="Morono Y."/>
            <person name="Uchiyama I."/>
            <person name="Ito T."/>
            <person name="Fujiyama A."/>
            <person name="Inagaki F."/>
            <person name="Takami H."/>
        </authorList>
    </citation>
    <scope>NUCLEOTIDE SEQUENCE</scope>
    <source>
        <strain evidence="1">Expedition CK06-06</strain>
    </source>
</reference>
<evidence type="ECO:0000313" key="1">
    <source>
        <dbReference type="EMBL" id="GAF67391.1"/>
    </source>
</evidence>
<dbReference type="EMBL" id="BARS01008813">
    <property type="protein sequence ID" value="GAF67391.1"/>
    <property type="molecule type" value="Genomic_DNA"/>
</dbReference>
<sequence>IITTSYNHTEEGDFNLSIEFNTTETVSNPIHLSNLVNFSFDLYAPEITLLSFNYTEGFESINATVNFTCTDFTEQITYNITFNTDSLYFDNITQGTKISNVTTYRNGNNTLTGACLDFWNTTTQTNIYTLIAKTLWLIDEKDNTGFDPTNITGARAYYDDNRTFFDFKDAGVSNASFVSSADEKLRIELTYTGGVIITRWVDIGLITGENIRVCANKEGVTHYEQLIIAATSKPAILTSVFSDCIVAADYTRFAYQDSLLLKGYTTETLYYLKTIVDGSEVILASVDGSLESYINLDQLDFLSTAFTLNILGDGLAFEASDDPHELRIYYRNVNEDNTALNLDITRLDTDTLVLSTSTFT</sequence>
<organism evidence="1">
    <name type="scientific">marine sediment metagenome</name>
    <dbReference type="NCBI Taxonomy" id="412755"/>
    <lineage>
        <taxon>unclassified sequences</taxon>
        <taxon>metagenomes</taxon>
        <taxon>ecological metagenomes</taxon>
    </lineage>
</organism>
<comment type="caution">
    <text evidence="1">The sequence shown here is derived from an EMBL/GenBank/DDBJ whole genome shotgun (WGS) entry which is preliminary data.</text>
</comment>
<proteinExistence type="predicted"/>
<name>X0RWK0_9ZZZZ</name>
<dbReference type="AlphaFoldDB" id="X0RWK0"/>
<accession>X0RWK0</accession>